<comment type="caution">
    <text evidence="2">The sequence shown here is derived from an EMBL/GenBank/DDBJ whole genome shotgun (WGS) entry which is preliminary data.</text>
</comment>
<feature type="region of interest" description="Disordered" evidence="1">
    <location>
        <begin position="165"/>
        <end position="189"/>
    </location>
</feature>
<dbReference type="EMBL" id="JBEPMU010000011">
    <property type="protein sequence ID" value="MET3654847.1"/>
    <property type="molecule type" value="Genomic_DNA"/>
</dbReference>
<evidence type="ECO:0000313" key="3">
    <source>
        <dbReference type="Proteomes" id="UP001549184"/>
    </source>
</evidence>
<protein>
    <recommendedName>
        <fullName evidence="4">Transposase</fullName>
    </recommendedName>
</protein>
<proteinExistence type="predicted"/>
<gene>
    <name evidence="2" type="ORF">ABIC75_004595</name>
</gene>
<reference evidence="2 3" key="1">
    <citation type="submission" date="2024-06" db="EMBL/GenBank/DDBJ databases">
        <title>Sorghum-associated microbial communities from plants grown in Nebraska, USA.</title>
        <authorList>
            <person name="Schachtman D."/>
        </authorList>
    </citation>
    <scope>NUCLEOTIDE SEQUENCE [LARGE SCALE GENOMIC DNA]</scope>
    <source>
        <strain evidence="2 3">1073</strain>
    </source>
</reference>
<sequence>MRRFAGIEFNEDAISDESTIQHFRRCLEDHDLASKMLDIVNQHLTRHGVLLREGAIIDATIMNAPNLIKNRDKTRDPEKRHRRKGEQCFFSMKAHFDIDVESGLMHTATTTPVERPFPLPCQGHPSMLGMSAPTGSGPSHMQSHGGTDGLFGACFLSCRTGRRSGRLPSAQAKSSTTRGHSLASFGRPR</sequence>
<evidence type="ECO:0000256" key="1">
    <source>
        <dbReference type="SAM" id="MobiDB-lite"/>
    </source>
</evidence>
<name>A0ABV2K190_9GAMM</name>
<evidence type="ECO:0000313" key="2">
    <source>
        <dbReference type="EMBL" id="MET3654847.1"/>
    </source>
</evidence>
<accession>A0ABV2K190</accession>
<dbReference type="PANTHER" id="PTHR35604:SF2">
    <property type="entry name" value="TRANSPOSASE INSH FOR INSERTION SEQUENCE ELEMENT IS5A-RELATED"/>
    <property type="match status" value="1"/>
</dbReference>
<organism evidence="2 3">
    <name type="scientific">Dyella japonica</name>
    <dbReference type="NCBI Taxonomy" id="231455"/>
    <lineage>
        <taxon>Bacteria</taxon>
        <taxon>Pseudomonadati</taxon>
        <taxon>Pseudomonadota</taxon>
        <taxon>Gammaproteobacteria</taxon>
        <taxon>Lysobacterales</taxon>
        <taxon>Rhodanobacteraceae</taxon>
        <taxon>Dyella</taxon>
    </lineage>
</organism>
<dbReference type="PANTHER" id="PTHR35604">
    <property type="entry name" value="TRANSPOSASE INSH FOR INSERTION SEQUENCE ELEMENT IS5A-RELATED"/>
    <property type="match status" value="1"/>
</dbReference>
<evidence type="ECO:0008006" key="4">
    <source>
        <dbReference type="Google" id="ProtNLM"/>
    </source>
</evidence>
<keyword evidence="3" id="KW-1185">Reference proteome</keyword>
<dbReference type="Proteomes" id="UP001549184">
    <property type="component" value="Unassembled WGS sequence"/>
</dbReference>